<protein>
    <submittedName>
        <fullName evidence="2">Uncharacterized protein</fullName>
    </submittedName>
</protein>
<reference evidence="2 3" key="1">
    <citation type="submission" date="2018-05" db="EMBL/GenBank/DDBJ databases">
        <title>Marinifilum breve JC075T sp. nov., a marine bacterium isolated from Yongle Blue Hole in the South China Sea.</title>
        <authorList>
            <person name="Fu T."/>
        </authorList>
    </citation>
    <scope>NUCLEOTIDE SEQUENCE [LARGE SCALE GENOMIC DNA]</scope>
    <source>
        <strain evidence="2 3">JC075</strain>
    </source>
</reference>
<accession>A0A2V3ZST8</accession>
<feature type="compositionally biased region" description="Basic and acidic residues" evidence="1">
    <location>
        <begin position="187"/>
        <end position="223"/>
    </location>
</feature>
<dbReference type="Proteomes" id="UP000248079">
    <property type="component" value="Unassembled WGS sequence"/>
</dbReference>
<sequence length="285" mass="33637">MKSEIQEWLDGDRNFEEGVKLYQEYGGSPLLKRRLLIRRGPAWQKRLEYELEKIVKLTAPNFVPKKDIRLEPFDEALLKATNPEEFRKVYLNGQRHPEDKGKYQIHFKDLPDMLQKLVIYKGQLFNKRAKLHSEMVRMPDENIQELVTRRGEIRELVVEHSRTIETIYKAIRHYETTKELPAADIIPIEKPENENSENKDKNPEKQDTTPEKQNEISDVDLVKQYKNLQSSRRKDYIKVYGDPKKKKDPLPEGPKKESAKQRLEEKDAKLAEMKDELIKKGLMKG</sequence>
<dbReference type="EMBL" id="QFLI01000011">
    <property type="protein sequence ID" value="PXX96904.1"/>
    <property type="molecule type" value="Genomic_DNA"/>
</dbReference>
<evidence type="ECO:0000313" key="2">
    <source>
        <dbReference type="EMBL" id="PXX96904.1"/>
    </source>
</evidence>
<organism evidence="2 3">
    <name type="scientific">Marinifilum breve</name>
    <dbReference type="NCBI Taxonomy" id="2184082"/>
    <lineage>
        <taxon>Bacteria</taxon>
        <taxon>Pseudomonadati</taxon>
        <taxon>Bacteroidota</taxon>
        <taxon>Bacteroidia</taxon>
        <taxon>Marinilabiliales</taxon>
        <taxon>Marinifilaceae</taxon>
    </lineage>
</organism>
<dbReference type="RefSeq" id="WP_110362943.1">
    <property type="nucleotide sequence ID" value="NZ_QFLI01000011.1"/>
</dbReference>
<gene>
    <name evidence="2" type="ORF">DF185_19890</name>
</gene>
<name>A0A2V3ZST8_9BACT</name>
<keyword evidence="3" id="KW-1185">Reference proteome</keyword>
<dbReference type="AlphaFoldDB" id="A0A2V3ZST8"/>
<evidence type="ECO:0000256" key="1">
    <source>
        <dbReference type="SAM" id="MobiDB-lite"/>
    </source>
</evidence>
<feature type="compositionally biased region" description="Basic and acidic residues" evidence="1">
    <location>
        <begin position="232"/>
        <end position="279"/>
    </location>
</feature>
<proteinExistence type="predicted"/>
<feature type="region of interest" description="Disordered" evidence="1">
    <location>
        <begin position="182"/>
        <end position="285"/>
    </location>
</feature>
<evidence type="ECO:0000313" key="3">
    <source>
        <dbReference type="Proteomes" id="UP000248079"/>
    </source>
</evidence>
<comment type="caution">
    <text evidence="2">The sequence shown here is derived from an EMBL/GenBank/DDBJ whole genome shotgun (WGS) entry which is preliminary data.</text>
</comment>
<dbReference type="OrthoDB" id="1417601at2"/>